<name>A0A3N1XSN4_9FIRM</name>
<evidence type="ECO:0000259" key="2">
    <source>
        <dbReference type="Pfam" id="PF26011"/>
    </source>
</evidence>
<evidence type="ECO:0000259" key="3">
    <source>
        <dbReference type="Pfam" id="PF26018"/>
    </source>
</evidence>
<evidence type="ECO:0000313" key="5">
    <source>
        <dbReference type="Proteomes" id="UP000273083"/>
    </source>
</evidence>
<feature type="domain" description="RND related beta-barrel" evidence="2">
    <location>
        <begin position="242"/>
        <end position="311"/>
    </location>
</feature>
<accession>A0A3N1XSN4</accession>
<keyword evidence="1" id="KW-0472">Membrane</keyword>
<dbReference type="Proteomes" id="UP000273083">
    <property type="component" value="Unassembled WGS sequence"/>
</dbReference>
<protein>
    <recommendedName>
        <fullName evidence="6">Membrane fusion protein</fullName>
    </recommendedName>
</protein>
<dbReference type="Pfam" id="PF26018">
    <property type="entry name" value="BSH_RND_rel"/>
    <property type="match status" value="1"/>
</dbReference>
<evidence type="ECO:0000313" key="4">
    <source>
        <dbReference type="EMBL" id="ROR29151.1"/>
    </source>
</evidence>
<dbReference type="InterPro" id="IPR058709">
    <property type="entry name" value="BSH_RND-rel"/>
</dbReference>
<keyword evidence="1" id="KW-1133">Transmembrane helix</keyword>
<feature type="transmembrane region" description="Helical" evidence="1">
    <location>
        <begin position="20"/>
        <end position="42"/>
    </location>
</feature>
<comment type="caution">
    <text evidence="4">The sequence shown here is derived from an EMBL/GenBank/DDBJ whole genome shotgun (WGS) entry which is preliminary data.</text>
</comment>
<dbReference type="OrthoDB" id="1834786at2"/>
<evidence type="ECO:0008006" key="6">
    <source>
        <dbReference type="Google" id="ProtNLM"/>
    </source>
</evidence>
<gene>
    <name evidence="4" type="ORF">EDD66_10386</name>
</gene>
<keyword evidence="5" id="KW-1185">Reference proteome</keyword>
<reference evidence="4 5" key="1">
    <citation type="submission" date="2018-11" db="EMBL/GenBank/DDBJ databases">
        <title>Genomic Encyclopedia of Type Strains, Phase IV (KMG-IV): sequencing the most valuable type-strain genomes for metagenomic binning, comparative biology and taxonomic classification.</title>
        <authorList>
            <person name="Goeker M."/>
        </authorList>
    </citation>
    <scope>NUCLEOTIDE SEQUENCE [LARGE SCALE GENOMIC DNA]</scope>
    <source>
        <strain evidence="4 5">DSM 26537</strain>
    </source>
</reference>
<sequence>MKHRNYQSRKVVKYKRPVNLNIGVIIFGIIFLYIVINVIIYLNKEHLSIYEVSENNIADDNICKGIIIRDETVYNTENAGYVNFYIREGERVAKNSLVYTIDESGELFDTLSASEDMDKLSNEENDKIKNSITSFQKTYSNDTFSNVYNLKYDVDNILYEATNFNMIKNLDSISSDNSFFHKFKINKSGVISYSIDSMEGLTADEVKKDTFSNEAYKRVQLRTDELIERNSPVFKLVTDEKWSIVISLTREQYSRIKEKDRIKVTFIKNDLSTVANIESYKKGDSYFARLDLDNYMIRFLNDRYIDIELTINSASGLKIPKTSIIEKEFYKIPIDYFTTGGDSNKNGLIKEVYSENGELEFKFFPTEIYYEDEEYGYVDTLLTLEDGTKLEQNDYLHNEKNGERYQISEVATLEGVYNVNKGYAVFRRIEKEYENKEYCIVKKDTLYGLSVYDHIVLNGDMIEEQSIIY</sequence>
<dbReference type="AlphaFoldDB" id="A0A3N1XSN4"/>
<keyword evidence="1" id="KW-0812">Transmembrane</keyword>
<evidence type="ECO:0000256" key="1">
    <source>
        <dbReference type="SAM" id="Phobius"/>
    </source>
</evidence>
<feature type="domain" description="RND related barrel-sandwich hybrid" evidence="3">
    <location>
        <begin position="71"/>
        <end position="237"/>
    </location>
</feature>
<dbReference type="RefSeq" id="WP_123608609.1">
    <property type="nucleotide sequence ID" value="NZ_RJVG01000003.1"/>
</dbReference>
<dbReference type="InterPro" id="IPR058729">
    <property type="entry name" value="Beta-barrel_RND-rel"/>
</dbReference>
<dbReference type="Pfam" id="PF26011">
    <property type="entry name" value="Beta-barrel_RND_rel"/>
    <property type="match status" value="1"/>
</dbReference>
<proteinExistence type="predicted"/>
<organism evidence="4 5">
    <name type="scientific">Mobilisporobacter senegalensis</name>
    <dbReference type="NCBI Taxonomy" id="1329262"/>
    <lineage>
        <taxon>Bacteria</taxon>
        <taxon>Bacillati</taxon>
        <taxon>Bacillota</taxon>
        <taxon>Clostridia</taxon>
        <taxon>Lachnospirales</taxon>
        <taxon>Lachnospiraceae</taxon>
        <taxon>Mobilisporobacter</taxon>
    </lineage>
</organism>
<dbReference type="EMBL" id="RJVG01000003">
    <property type="protein sequence ID" value="ROR29151.1"/>
    <property type="molecule type" value="Genomic_DNA"/>
</dbReference>